<reference evidence="3" key="1">
    <citation type="journal article" date="2019" name="Int. J. Syst. Evol. Microbiol.">
        <title>The Global Catalogue of Microorganisms (GCM) 10K type strain sequencing project: providing services to taxonomists for standard genome sequencing and annotation.</title>
        <authorList>
            <consortium name="The Broad Institute Genomics Platform"/>
            <consortium name="The Broad Institute Genome Sequencing Center for Infectious Disease"/>
            <person name="Wu L."/>
            <person name="Ma J."/>
        </authorList>
    </citation>
    <scope>NUCLEOTIDE SEQUENCE [LARGE SCALE GENOMIC DNA]</scope>
    <source>
        <strain evidence="3">CCUG 53270</strain>
    </source>
</reference>
<dbReference type="EMBL" id="JBHTLU010000031">
    <property type="protein sequence ID" value="MFD1222852.1"/>
    <property type="molecule type" value="Genomic_DNA"/>
</dbReference>
<evidence type="ECO:0000313" key="3">
    <source>
        <dbReference type="Proteomes" id="UP001597180"/>
    </source>
</evidence>
<sequence>MEKNNYNRFWRWHFYAALFITPLLITLTLSGIGYLFYPNVENLLYKNEFFNKSSQTEQITLDQGIEKAKQTYQDFSVSKVIVLDDPYNTRLTMINGAGEQKYVFLDSNYQIVGSQNPKYTFSNVMRDIHSSLFVGGTVVNYLVELAACWTIFLLLSGMYMTFKGRVLKKEPNLTKRQTNLKWHARIGIIISIPLIILIFTGLPWSAFMGDILYSTAQKHPSIGFPVLKQNPPTSDMKEIPWATRKNELPASTGGSHEEHNGVAHQNIMSVRNGMINLQQLMNEINQANISKPYSIIYPKDEHGVFIVSKGSNSGVTGLDVSPNDEVTAYFDAYSGKMISKVGYEDYGILGKLFTWGIPLHEGHLFGWLNKIINLLVCVTFLLVIFWGFKTWLARKKKSTLSAPPNPTSKLSIGFIILMLVLGCIMPLFGISLVLVFMMEIILSYKNRTNNAEPFKNFNPPS</sequence>
<feature type="transmembrane region" description="Helical" evidence="1">
    <location>
        <begin position="12"/>
        <end position="37"/>
    </location>
</feature>
<feature type="transmembrane region" description="Helical" evidence="1">
    <location>
        <begin position="182"/>
        <end position="204"/>
    </location>
</feature>
<comment type="caution">
    <text evidence="2">The sequence shown here is derived from an EMBL/GenBank/DDBJ whole genome shotgun (WGS) entry which is preliminary data.</text>
</comment>
<organism evidence="2 3">
    <name type="scientific">Paenibacillus vulneris</name>
    <dbReference type="NCBI Taxonomy" id="1133364"/>
    <lineage>
        <taxon>Bacteria</taxon>
        <taxon>Bacillati</taxon>
        <taxon>Bacillota</taxon>
        <taxon>Bacilli</taxon>
        <taxon>Bacillales</taxon>
        <taxon>Paenibacillaceae</taxon>
        <taxon>Paenibacillus</taxon>
    </lineage>
</organism>
<feature type="transmembrane region" description="Helical" evidence="1">
    <location>
        <begin position="412"/>
        <end position="438"/>
    </location>
</feature>
<dbReference type="InterPro" id="IPR005625">
    <property type="entry name" value="PepSY-ass_TM"/>
</dbReference>
<keyword evidence="1" id="KW-1133">Transmembrane helix</keyword>
<dbReference type="Pfam" id="PF03929">
    <property type="entry name" value="PepSY_TM"/>
    <property type="match status" value="1"/>
</dbReference>
<dbReference type="PANTHER" id="PTHR34219">
    <property type="entry name" value="IRON-REGULATED INNER MEMBRANE PROTEIN-RELATED"/>
    <property type="match status" value="1"/>
</dbReference>
<name>A0ABW3UPG9_9BACL</name>
<protein>
    <submittedName>
        <fullName evidence="2">PepSY-associated TM helix domain-containing protein</fullName>
    </submittedName>
</protein>
<gene>
    <name evidence="2" type="ORF">ACFQ4B_22300</name>
</gene>
<keyword evidence="1" id="KW-0812">Transmembrane</keyword>
<dbReference type="Proteomes" id="UP001597180">
    <property type="component" value="Unassembled WGS sequence"/>
</dbReference>
<keyword evidence="1" id="KW-0472">Membrane</keyword>
<evidence type="ECO:0000313" key="2">
    <source>
        <dbReference type="EMBL" id="MFD1222852.1"/>
    </source>
</evidence>
<feature type="transmembrane region" description="Helical" evidence="1">
    <location>
        <begin position="141"/>
        <end position="162"/>
    </location>
</feature>
<evidence type="ECO:0000256" key="1">
    <source>
        <dbReference type="SAM" id="Phobius"/>
    </source>
</evidence>
<proteinExistence type="predicted"/>
<feature type="transmembrane region" description="Helical" evidence="1">
    <location>
        <begin position="371"/>
        <end position="392"/>
    </location>
</feature>
<keyword evidence="3" id="KW-1185">Reference proteome</keyword>
<dbReference type="RefSeq" id="WP_345588700.1">
    <property type="nucleotide sequence ID" value="NZ_BAABJG010000015.1"/>
</dbReference>
<dbReference type="PANTHER" id="PTHR34219:SF1">
    <property type="entry name" value="PEPSY DOMAIN-CONTAINING PROTEIN"/>
    <property type="match status" value="1"/>
</dbReference>
<accession>A0ABW3UPG9</accession>